<evidence type="ECO:0000313" key="1">
    <source>
        <dbReference type="EMBL" id="KAK7391033.1"/>
    </source>
</evidence>
<proteinExistence type="predicted"/>
<comment type="caution">
    <text evidence="1">The sequence shown here is derived from an EMBL/GenBank/DDBJ whole genome shotgun (WGS) entry which is preliminary data.</text>
</comment>
<name>A0AAN9S7H1_PSOTE</name>
<reference evidence="1 2" key="1">
    <citation type="submission" date="2024-01" db="EMBL/GenBank/DDBJ databases">
        <title>The genomes of 5 underutilized Papilionoideae crops provide insights into root nodulation and disease resistanc.</title>
        <authorList>
            <person name="Jiang F."/>
        </authorList>
    </citation>
    <scope>NUCLEOTIDE SEQUENCE [LARGE SCALE GENOMIC DNA]</scope>
    <source>
        <strain evidence="1">DUOXIRENSHENG_FW03</strain>
        <tissue evidence="1">Leaves</tissue>
    </source>
</reference>
<sequence length="78" mass="8673">MAILYMYSCTGNVHIFLQSKEAPLVCNVFLGCNYIDTYVETLSETGRVHAYASSRISIGLLLALESNLFHPKKGMRDG</sequence>
<evidence type="ECO:0000313" key="2">
    <source>
        <dbReference type="Proteomes" id="UP001386955"/>
    </source>
</evidence>
<accession>A0AAN9S7H1</accession>
<keyword evidence="2" id="KW-1185">Reference proteome</keyword>
<protein>
    <submittedName>
        <fullName evidence="1">Uncharacterized protein</fullName>
    </submittedName>
</protein>
<dbReference type="Proteomes" id="UP001386955">
    <property type="component" value="Unassembled WGS sequence"/>
</dbReference>
<dbReference type="EMBL" id="JAYMYS010000005">
    <property type="protein sequence ID" value="KAK7391033.1"/>
    <property type="molecule type" value="Genomic_DNA"/>
</dbReference>
<dbReference type="AlphaFoldDB" id="A0AAN9S7H1"/>
<organism evidence="1 2">
    <name type="scientific">Psophocarpus tetragonolobus</name>
    <name type="common">Winged bean</name>
    <name type="synonym">Dolichos tetragonolobus</name>
    <dbReference type="NCBI Taxonomy" id="3891"/>
    <lineage>
        <taxon>Eukaryota</taxon>
        <taxon>Viridiplantae</taxon>
        <taxon>Streptophyta</taxon>
        <taxon>Embryophyta</taxon>
        <taxon>Tracheophyta</taxon>
        <taxon>Spermatophyta</taxon>
        <taxon>Magnoliopsida</taxon>
        <taxon>eudicotyledons</taxon>
        <taxon>Gunneridae</taxon>
        <taxon>Pentapetalae</taxon>
        <taxon>rosids</taxon>
        <taxon>fabids</taxon>
        <taxon>Fabales</taxon>
        <taxon>Fabaceae</taxon>
        <taxon>Papilionoideae</taxon>
        <taxon>50 kb inversion clade</taxon>
        <taxon>NPAAA clade</taxon>
        <taxon>indigoferoid/millettioid clade</taxon>
        <taxon>Phaseoleae</taxon>
        <taxon>Psophocarpus</taxon>
    </lineage>
</organism>
<gene>
    <name evidence="1" type="ORF">VNO78_19326</name>
</gene>